<dbReference type="AlphaFoldDB" id="A0A516V444"/>
<dbReference type="RefSeq" id="WP_143878828.1">
    <property type="nucleotide sequence ID" value="NZ_BAABLZ010000001.1"/>
</dbReference>
<sequence>MFKILAATLLLAASGPSFACGCNKPESIGDLDQTAVVFEGEAISHLIIRDSPGCNSNGIPVLSSGGEIVTFKVTKNLRGTTAEYINVRVNGNTSCDLQRFDFNRGDKYVLSIHLLQDQEEANDHDAYWNSICELRNRI</sequence>
<gene>
    <name evidence="2" type="ORF">FNZ56_05235</name>
</gene>
<feature type="chain" id="PRO_5021748031" evidence="1">
    <location>
        <begin position="20"/>
        <end position="138"/>
    </location>
</feature>
<evidence type="ECO:0000256" key="1">
    <source>
        <dbReference type="SAM" id="SignalP"/>
    </source>
</evidence>
<keyword evidence="3" id="KW-1185">Reference proteome</keyword>
<proteinExistence type="predicted"/>
<evidence type="ECO:0000313" key="3">
    <source>
        <dbReference type="Proteomes" id="UP000315891"/>
    </source>
</evidence>
<feature type="signal peptide" evidence="1">
    <location>
        <begin position="1"/>
        <end position="19"/>
    </location>
</feature>
<evidence type="ECO:0000313" key="2">
    <source>
        <dbReference type="EMBL" id="QDQ73315.1"/>
    </source>
</evidence>
<dbReference type="Proteomes" id="UP000315891">
    <property type="component" value="Chromosome"/>
</dbReference>
<dbReference type="OrthoDB" id="854096at2"/>
<protein>
    <submittedName>
        <fullName evidence="2">Uncharacterized protein</fullName>
    </submittedName>
</protein>
<organism evidence="2 3">
    <name type="scientific">Pseudoluteimonas lycopersici</name>
    <dbReference type="NCBI Taxonomy" id="1324796"/>
    <lineage>
        <taxon>Bacteria</taxon>
        <taxon>Pseudomonadati</taxon>
        <taxon>Pseudomonadota</taxon>
        <taxon>Gammaproteobacteria</taxon>
        <taxon>Lysobacterales</taxon>
        <taxon>Lysobacteraceae</taxon>
        <taxon>Pseudoluteimonas</taxon>
    </lineage>
</organism>
<name>A0A516V444_9GAMM</name>
<dbReference type="PROSITE" id="PS51257">
    <property type="entry name" value="PROKAR_LIPOPROTEIN"/>
    <property type="match status" value="1"/>
</dbReference>
<dbReference type="EMBL" id="CP041742">
    <property type="protein sequence ID" value="QDQ73315.1"/>
    <property type="molecule type" value="Genomic_DNA"/>
</dbReference>
<keyword evidence="1" id="KW-0732">Signal</keyword>
<accession>A0A516V444</accession>
<reference evidence="2 3" key="1">
    <citation type="submission" date="2019-07" db="EMBL/GenBank/DDBJ databases">
        <title>Lysobacter weifangensis sp. nov., isolated from bensulfuron-methyl contaminated farmland soil.</title>
        <authorList>
            <person name="Zhao H."/>
        </authorList>
    </citation>
    <scope>NUCLEOTIDE SEQUENCE [LARGE SCALE GENOMIC DNA]</scope>
    <source>
        <strain evidence="2 3">CC-Bw-6</strain>
    </source>
</reference>